<dbReference type="EMBL" id="BDME01000001">
    <property type="protein sequence ID" value="GAX87514.1"/>
    <property type="molecule type" value="Genomic_DNA"/>
</dbReference>
<dbReference type="InterPro" id="IPR003781">
    <property type="entry name" value="CoA-bd"/>
</dbReference>
<proteinExistence type="predicted"/>
<dbReference type="PANTHER" id="PTHR33303:SF2">
    <property type="entry name" value="COA-BINDING DOMAIN-CONTAINING PROTEIN"/>
    <property type="match status" value="1"/>
</dbReference>
<dbReference type="SMART" id="SM00881">
    <property type="entry name" value="CoA_binding"/>
    <property type="match status" value="1"/>
</dbReference>
<dbReference type="InterPro" id="IPR036291">
    <property type="entry name" value="NAD(P)-bd_dom_sf"/>
</dbReference>
<keyword evidence="3" id="KW-1185">Reference proteome</keyword>
<dbReference type="SUPFAM" id="SSF51735">
    <property type="entry name" value="NAD(P)-binding Rossmann-fold domains"/>
    <property type="match status" value="1"/>
</dbReference>
<evidence type="ECO:0000313" key="2">
    <source>
        <dbReference type="EMBL" id="GAX87514.1"/>
    </source>
</evidence>
<dbReference type="AlphaFoldDB" id="A0A292YEI7"/>
<feature type="domain" description="CoA-binding" evidence="1">
    <location>
        <begin position="19"/>
        <end position="114"/>
    </location>
</feature>
<name>A0A292YEI7_9BACT</name>
<dbReference type="Gene3D" id="3.40.50.720">
    <property type="entry name" value="NAD(P)-binding Rossmann-like Domain"/>
    <property type="match status" value="1"/>
</dbReference>
<accession>A0A292YEI7</accession>
<sequence length="148" mass="16814">MSSCELPSAKKADKNICKLLKNTKTIVVVGLSPKPHRASNQVAKYMQDKGYKIIPVYPREDEILGEKVYRSLDEIDFEVDIVDIFRKSEDTPPIVEKAVKLPGIKCVFLQESIKNNKSKEIAENAGIFYVEDKCIMVEHIRCEKEGLL</sequence>
<evidence type="ECO:0000313" key="3">
    <source>
        <dbReference type="Proteomes" id="UP000217944"/>
    </source>
</evidence>
<dbReference type="OrthoDB" id="9804695at2"/>
<dbReference type="PANTHER" id="PTHR33303">
    <property type="entry name" value="CYTOPLASMIC PROTEIN-RELATED"/>
    <property type="match status" value="1"/>
</dbReference>
<organism evidence="2 3">
    <name type="scientific">Lebetimonas natsushimae</name>
    <dbReference type="NCBI Taxonomy" id="1936991"/>
    <lineage>
        <taxon>Bacteria</taxon>
        <taxon>Pseudomonadati</taxon>
        <taxon>Campylobacterota</taxon>
        <taxon>Epsilonproteobacteria</taxon>
        <taxon>Nautiliales</taxon>
        <taxon>Nautiliaceae</taxon>
        <taxon>Lebetimonas</taxon>
    </lineage>
</organism>
<dbReference type="Proteomes" id="UP000217944">
    <property type="component" value="Unassembled WGS sequence"/>
</dbReference>
<dbReference type="RefSeq" id="WP_096258645.1">
    <property type="nucleotide sequence ID" value="NZ_BDME01000001.1"/>
</dbReference>
<reference evidence="2 3" key="1">
    <citation type="journal article" date="2017" name="Syst. Appl. Microbiol.">
        <title>Lebetimonas natsushimae sp. nov., a novel strictly anaerobic, moderately thermophilic chemoautotroph isolated from a deep-sea hydrothermal vent polychaete nest in the Mid-Okinawa Trough.</title>
        <authorList>
            <person name="Nagata R."/>
            <person name="Takaki Y."/>
            <person name="Tame A."/>
            <person name="Nunoura T."/>
            <person name="Muto H."/>
            <person name="Mino S."/>
            <person name="Sawayama S."/>
            <person name="Takai K."/>
            <person name="Nakagawa S."/>
        </authorList>
    </citation>
    <scope>NUCLEOTIDE SEQUENCE [LARGE SCALE GENOMIC DNA]</scope>
    <source>
        <strain evidence="2 3">HS1857</strain>
    </source>
</reference>
<protein>
    <recommendedName>
        <fullName evidence="1">CoA-binding domain-containing protein</fullName>
    </recommendedName>
</protein>
<evidence type="ECO:0000259" key="1">
    <source>
        <dbReference type="SMART" id="SM00881"/>
    </source>
</evidence>
<gene>
    <name evidence="2" type="ORF">LNAT_P0810</name>
</gene>
<comment type="caution">
    <text evidence="2">The sequence shown here is derived from an EMBL/GenBank/DDBJ whole genome shotgun (WGS) entry which is preliminary data.</text>
</comment>
<dbReference type="Pfam" id="PF13380">
    <property type="entry name" value="CoA_binding_2"/>
    <property type="match status" value="1"/>
</dbReference>